<dbReference type="EMBL" id="OU015568">
    <property type="protein sequence ID" value="CAG5087950.1"/>
    <property type="molecule type" value="Genomic_DNA"/>
</dbReference>
<organism evidence="1 2">
    <name type="scientific">Oikopleura dioica</name>
    <name type="common">Tunicate</name>
    <dbReference type="NCBI Taxonomy" id="34765"/>
    <lineage>
        <taxon>Eukaryota</taxon>
        <taxon>Metazoa</taxon>
        <taxon>Chordata</taxon>
        <taxon>Tunicata</taxon>
        <taxon>Appendicularia</taxon>
        <taxon>Copelata</taxon>
        <taxon>Oikopleuridae</taxon>
        <taxon>Oikopleura</taxon>
    </lineage>
</organism>
<name>A0ABN7S051_OIKDI</name>
<accession>A0ABN7S051</accession>
<protein>
    <submittedName>
        <fullName evidence="1">Oidioi.mRNA.OKI2018_I69.PAR.g11677.t1.cds</fullName>
    </submittedName>
</protein>
<reference evidence="1 2" key="1">
    <citation type="submission" date="2021-04" db="EMBL/GenBank/DDBJ databases">
        <authorList>
            <person name="Bliznina A."/>
        </authorList>
    </citation>
    <scope>NUCLEOTIDE SEQUENCE [LARGE SCALE GENOMIC DNA]</scope>
</reference>
<proteinExistence type="predicted"/>
<dbReference type="Proteomes" id="UP001158576">
    <property type="component" value="Chromosome PAR"/>
</dbReference>
<evidence type="ECO:0000313" key="2">
    <source>
        <dbReference type="Proteomes" id="UP001158576"/>
    </source>
</evidence>
<evidence type="ECO:0000313" key="1">
    <source>
        <dbReference type="EMBL" id="CAG5087950.1"/>
    </source>
</evidence>
<gene>
    <name evidence="1" type="ORF">OKIOD_LOCUS3235</name>
</gene>
<sequence>MFKVNASCFGLLTSYHKTIDWESIIKCSIEYREPKIFDYLIYSSQNNKSLHASFVENLSDWFKMVVQSADPELAKLFFDVFGTFSEVRTIPKKLSIEGNKNLAENGTLIILKKQPIRIINTNFRIENYSSAIRTCPLGGGSSMPLRFEDIELMVKESAYFQSRNRFKIDKMEIYFSTSEQNALTGLFSIINYLLQKESQTMENLAAKYLRILELFLKLPLNISENVDCQENHQQKLLSAILKSCEEIQAFEKNTEIPEIIREYVSLNTSTENLAL</sequence>
<keyword evidence="2" id="KW-1185">Reference proteome</keyword>